<comment type="function">
    <text evidence="7">Catalyzes the conversion of lactate to pyruvate.</text>
</comment>
<feature type="domain" description="Lactate/malate dehydrogenase C-terminal" evidence="11">
    <location>
        <begin position="147"/>
        <end position="300"/>
    </location>
</feature>
<dbReference type="Gene3D" id="3.40.50.720">
    <property type="entry name" value="NAD(P)-binding Rossmann-like Domain"/>
    <property type="match status" value="1"/>
</dbReference>
<name>A0A1F6MU16_9BACT</name>
<dbReference type="InterPro" id="IPR001236">
    <property type="entry name" value="Lactate/malate_DH_N"/>
</dbReference>
<dbReference type="GO" id="GO:0006096">
    <property type="term" value="P:glycolytic process"/>
    <property type="evidence" value="ECO:0007669"/>
    <property type="project" value="UniProtKB-UniRule"/>
</dbReference>
<evidence type="ECO:0000256" key="8">
    <source>
        <dbReference type="PIRSR" id="PIRSR000102-1"/>
    </source>
</evidence>
<dbReference type="InterPro" id="IPR015955">
    <property type="entry name" value="Lactate_DH/Glyco_Ohase_4_C"/>
</dbReference>
<dbReference type="GO" id="GO:0006089">
    <property type="term" value="P:lactate metabolic process"/>
    <property type="evidence" value="ECO:0007669"/>
    <property type="project" value="TreeGrafter"/>
</dbReference>
<dbReference type="STRING" id="1798692.A3G00_01605"/>
<keyword evidence="4 7" id="KW-0560">Oxidoreductase</keyword>
<feature type="binding site" evidence="7">
    <location>
        <position position="84"/>
    </location>
    <ligand>
        <name>substrate</name>
    </ligand>
</feature>
<keyword evidence="7" id="KW-0963">Cytoplasm</keyword>
<feature type="binding site" evidence="7 9">
    <location>
        <begin position="120"/>
        <end position="122"/>
    </location>
    <ligand>
        <name>NAD(+)</name>
        <dbReference type="ChEBI" id="CHEBI:57540"/>
    </ligand>
</feature>
<feature type="binding site" evidence="7">
    <location>
        <position position="227"/>
    </location>
    <ligand>
        <name>substrate</name>
    </ligand>
</feature>
<dbReference type="InterPro" id="IPR011304">
    <property type="entry name" value="L-lactate_DH"/>
</dbReference>
<evidence type="ECO:0000259" key="10">
    <source>
        <dbReference type="Pfam" id="PF00056"/>
    </source>
</evidence>
<feature type="binding site" evidence="7">
    <location>
        <position position="145"/>
    </location>
    <ligand>
        <name>NAD(+)</name>
        <dbReference type="ChEBI" id="CHEBI:57540"/>
    </ligand>
</feature>
<comment type="caution">
    <text evidence="7">Lacks conserved residue(s) required for the propagation of feature annotation.</text>
</comment>
<feature type="binding site" evidence="9">
    <location>
        <position position="97"/>
    </location>
    <ligand>
        <name>NAD(+)</name>
        <dbReference type="ChEBI" id="CHEBI:57540"/>
    </ligand>
</feature>
<dbReference type="SUPFAM" id="SSF56327">
    <property type="entry name" value="LDH C-terminal domain-like"/>
    <property type="match status" value="1"/>
</dbReference>
<feature type="binding site" evidence="7">
    <location>
        <position position="155"/>
    </location>
    <ligand>
        <name>beta-D-fructose 1,6-bisphosphate</name>
        <dbReference type="ChEBI" id="CHEBI:32966"/>
        <note>allosteric activator</note>
    </ligand>
</feature>
<feature type="domain" description="Lactate/malate dehydrogenase N-terminal" evidence="10">
    <location>
        <begin position="7"/>
        <end position="144"/>
    </location>
</feature>
<dbReference type="UniPathway" id="UPA00554">
    <property type="reaction ID" value="UER00611"/>
</dbReference>
<evidence type="ECO:0000313" key="12">
    <source>
        <dbReference type="EMBL" id="OGH75028.1"/>
    </source>
</evidence>
<feature type="binding site" evidence="7">
    <location>
        <position position="42"/>
    </location>
    <ligand>
        <name>NAD(+)</name>
        <dbReference type="ChEBI" id="CHEBI:57540"/>
    </ligand>
</feature>
<evidence type="ECO:0000256" key="2">
    <source>
        <dbReference type="ARBA" id="ARBA00006054"/>
    </source>
</evidence>
<dbReference type="Proteomes" id="UP000178347">
    <property type="component" value="Unassembled WGS sequence"/>
</dbReference>
<evidence type="ECO:0000256" key="3">
    <source>
        <dbReference type="ARBA" id="ARBA00012967"/>
    </source>
</evidence>
<comment type="activity regulation">
    <text evidence="7">Allosterically activated by fructose 1,6-bisphosphate (FBP).</text>
</comment>
<protein>
    <recommendedName>
        <fullName evidence="3 7">L-lactate dehydrogenase</fullName>
        <shortName evidence="7">L-LDH</shortName>
        <ecNumber evidence="3 7">1.1.1.27</ecNumber>
    </recommendedName>
</protein>
<dbReference type="Pfam" id="PF00056">
    <property type="entry name" value="Ldh_1_N"/>
    <property type="match status" value="1"/>
</dbReference>
<comment type="catalytic activity">
    <reaction evidence="6 7">
        <text>(S)-lactate + NAD(+) = pyruvate + NADH + H(+)</text>
        <dbReference type="Rhea" id="RHEA:23444"/>
        <dbReference type="ChEBI" id="CHEBI:15361"/>
        <dbReference type="ChEBI" id="CHEBI:15378"/>
        <dbReference type="ChEBI" id="CHEBI:16651"/>
        <dbReference type="ChEBI" id="CHEBI:57540"/>
        <dbReference type="ChEBI" id="CHEBI:57945"/>
        <dbReference type="EC" id="1.1.1.27"/>
    </reaction>
</comment>
<dbReference type="PRINTS" id="PR00086">
    <property type="entry name" value="LLDHDRGNASE"/>
</dbReference>
<feature type="modified residue" description="Phosphotyrosine" evidence="7">
    <location>
        <position position="218"/>
    </location>
</feature>
<dbReference type="AlphaFoldDB" id="A0A1F6MU16"/>
<evidence type="ECO:0000256" key="7">
    <source>
        <dbReference type="HAMAP-Rule" id="MF_00488"/>
    </source>
</evidence>
<dbReference type="HAMAP" id="MF_00488">
    <property type="entry name" value="Lactate_dehydrog"/>
    <property type="match status" value="1"/>
</dbReference>
<evidence type="ECO:0000256" key="1">
    <source>
        <dbReference type="ARBA" id="ARBA00004843"/>
    </source>
</evidence>
<feature type="binding site" evidence="7">
    <location>
        <position position="103"/>
    </location>
    <ligand>
        <name>NAD(+)</name>
        <dbReference type="ChEBI" id="CHEBI:57540"/>
    </ligand>
</feature>
<dbReference type="NCBIfam" id="NF004863">
    <property type="entry name" value="PRK06223.1"/>
    <property type="match status" value="1"/>
</dbReference>
<dbReference type="InterPro" id="IPR018177">
    <property type="entry name" value="L-lactate_DH_AS"/>
</dbReference>
<feature type="binding site" evidence="7">
    <location>
        <position position="16"/>
    </location>
    <ligand>
        <name>NAD(+)</name>
        <dbReference type="ChEBI" id="CHEBI:57540"/>
    </ligand>
</feature>
<feature type="binding site" evidence="7">
    <location>
        <position position="90"/>
    </location>
    <ligand>
        <name>substrate</name>
    </ligand>
</feature>
<evidence type="ECO:0000256" key="6">
    <source>
        <dbReference type="ARBA" id="ARBA00049258"/>
    </source>
</evidence>
<dbReference type="PANTHER" id="PTHR43128:SF16">
    <property type="entry name" value="L-LACTATE DEHYDROGENASE"/>
    <property type="match status" value="1"/>
</dbReference>
<keyword evidence="5 7" id="KW-0520">NAD</keyword>
<dbReference type="PIRSF" id="PIRSF000102">
    <property type="entry name" value="Lac_mal_DH"/>
    <property type="match status" value="1"/>
</dbReference>
<evidence type="ECO:0000313" key="13">
    <source>
        <dbReference type="Proteomes" id="UP000178347"/>
    </source>
</evidence>
<comment type="pathway">
    <text evidence="1 7">Fermentation; pyruvate fermentation to lactate; (S)-lactate from pyruvate: step 1/1.</text>
</comment>
<dbReference type="FunFam" id="3.40.50.720:FF:000018">
    <property type="entry name" value="Malate dehydrogenase"/>
    <property type="match status" value="1"/>
</dbReference>
<dbReference type="NCBIfam" id="TIGR01771">
    <property type="entry name" value="L-LDH-NAD"/>
    <property type="match status" value="1"/>
</dbReference>
<evidence type="ECO:0000259" key="11">
    <source>
        <dbReference type="Pfam" id="PF02866"/>
    </source>
</evidence>
<dbReference type="InterPro" id="IPR036291">
    <property type="entry name" value="NAD(P)-bd_dom_sf"/>
</dbReference>
<feature type="binding site" evidence="7">
    <location>
        <begin position="81"/>
        <end position="82"/>
    </location>
    <ligand>
        <name>NAD(+)</name>
        <dbReference type="ChEBI" id="CHEBI:57540"/>
    </ligand>
</feature>
<dbReference type="PANTHER" id="PTHR43128">
    <property type="entry name" value="L-2-HYDROXYCARBOXYLATE DEHYDROGENASE (NAD(P)(+))"/>
    <property type="match status" value="1"/>
</dbReference>
<feature type="binding site" evidence="9">
    <location>
        <begin position="12"/>
        <end position="17"/>
    </location>
    <ligand>
        <name>NAD(+)</name>
        <dbReference type="ChEBI" id="CHEBI:57540"/>
    </ligand>
</feature>
<comment type="subcellular location">
    <subcellularLocation>
        <location evidence="7">Cytoplasm</location>
    </subcellularLocation>
</comment>
<feature type="active site" description="Proton acceptor" evidence="7 8">
    <location>
        <position position="177"/>
    </location>
</feature>
<feature type="binding site" evidence="7 9">
    <location>
        <position position="37"/>
    </location>
    <ligand>
        <name>NAD(+)</name>
        <dbReference type="ChEBI" id="CHEBI:57540"/>
    </ligand>
</feature>
<evidence type="ECO:0000256" key="9">
    <source>
        <dbReference type="PIRSR" id="PIRSR000102-3"/>
    </source>
</evidence>
<feature type="binding site" evidence="7">
    <location>
        <begin position="150"/>
        <end position="153"/>
    </location>
    <ligand>
        <name>substrate</name>
    </ligand>
</feature>
<dbReference type="NCBIfam" id="NF000824">
    <property type="entry name" value="PRK00066.1"/>
    <property type="match status" value="1"/>
</dbReference>
<feature type="binding site" evidence="7">
    <location>
        <position position="170"/>
    </location>
    <ligand>
        <name>beta-D-fructose 1,6-bisphosphate</name>
        <dbReference type="ChEBI" id="CHEBI:32966"/>
        <note>allosteric activator</note>
    </ligand>
</feature>
<keyword evidence="7" id="KW-0597">Phosphoprotein</keyword>
<sequence length="306" mass="33014">MPMQQSKIAIIGAGAVGATTAYVATLKNLAAEILLIDVNETKEEGEVMDIADGLSLVETGCVKGADFKDARDADIIVITAGAPQKPGETRLDLVKKNTEIQKSIFKQIGKLKSTAIVIMVANPVDVLTLAAQKISGLPRQQVFGSGTTLDTMRFKATLAKKLEVSPQSVHGYVLGEHGDSEFVAWSTVTVGGVPIDKIKEITAKDKQEIEKKVKKEAYEIINRKGATFYGIALVLSDIIEAILYNQHKIMPVSSLLLECHDVSGVCLGMPAVLGRGGVEKIWPLPLNATEKKRLQNSAKIFEQFSK</sequence>
<reference evidence="12 13" key="1">
    <citation type="journal article" date="2016" name="Nat. Commun.">
        <title>Thousands of microbial genomes shed light on interconnected biogeochemical processes in an aquifer system.</title>
        <authorList>
            <person name="Anantharaman K."/>
            <person name="Brown C.T."/>
            <person name="Hug L.A."/>
            <person name="Sharon I."/>
            <person name="Castelle C.J."/>
            <person name="Probst A.J."/>
            <person name="Thomas B.C."/>
            <person name="Singh A."/>
            <person name="Wilkins M.J."/>
            <person name="Karaoz U."/>
            <person name="Brodie E.L."/>
            <person name="Williams K.H."/>
            <person name="Hubbard S.S."/>
            <person name="Banfield J.F."/>
        </authorList>
    </citation>
    <scope>NUCLEOTIDE SEQUENCE [LARGE SCALE GENOMIC DNA]</scope>
</reference>
<dbReference type="GO" id="GO:0004459">
    <property type="term" value="F:L-lactate dehydrogenase (NAD+) activity"/>
    <property type="evidence" value="ECO:0007669"/>
    <property type="project" value="UniProtKB-UniRule"/>
</dbReference>
<evidence type="ECO:0000256" key="4">
    <source>
        <dbReference type="ARBA" id="ARBA00023002"/>
    </source>
</evidence>
<comment type="subunit">
    <text evidence="7">Homotetramer.</text>
</comment>
<dbReference type="PROSITE" id="PS00064">
    <property type="entry name" value="L_LDH"/>
    <property type="match status" value="1"/>
</dbReference>
<dbReference type="Gene3D" id="3.90.110.10">
    <property type="entry name" value="Lactate dehydrogenase/glycoside hydrolase, family 4, C-terminal"/>
    <property type="match status" value="1"/>
</dbReference>
<dbReference type="InterPro" id="IPR001557">
    <property type="entry name" value="L-lactate/malate_DH"/>
</dbReference>
<dbReference type="EMBL" id="MFQN01000011">
    <property type="protein sequence ID" value="OGH75028.1"/>
    <property type="molecule type" value="Genomic_DNA"/>
</dbReference>
<dbReference type="SUPFAM" id="SSF51735">
    <property type="entry name" value="NAD(P)-binding Rossmann-fold domains"/>
    <property type="match status" value="1"/>
</dbReference>
<organism evidence="12 13">
    <name type="scientific">Candidatus Magasanikbacteria bacterium RIFCSPLOWO2_12_FULL_43_12</name>
    <dbReference type="NCBI Taxonomy" id="1798692"/>
    <lineage>
        <taxon>Bacteria</taxon>
        <taxon>Candidatus Magasanikiibacteriota</taxon>
    </lineage>
</organism>
<dbReference type="InterPro" id="IPR022383">
    <property type="entry name" value="Lactate/malate_DH_C"/>
</dbReference>
<gene>
    <name evidence="7" type="primary">ldh</name>
    <name evidence="12" type="ORF">A3G00_01605</name>
</gene>
<comment type="similarity">
    <text evidence="2 7">Belongs to the LDH/MDH superfamily. LDH family.</text>
</comment>
<feature type="binding site" evidence="7">
    <location>
        <begin position="122"/>
        <end position="125"/>
    </location>
    <ligand>
        <name>substrate</name>
    </ligand>
</feature>
<evidence type="ECO:0000256" key="5">
    <source>
        <dbReference type="ARBA" id="ARBA00023027"/>
    </source>
</evidence>
<proteinExistence type="inferred from homology"/>
<dbReference type="Pfam" id="PF02866">
    <property type="entry name" value="Ldh_1_C"/>
    <property type="match status" value="1"/>
</dbReference>
<dbReference type="GO" id="GO:0005737">
    <property type="term" value="C:cytoplasm"/>
    <property type="evidence" value="ECO:0007669"/>
    <property type="project" value="UniProtKB-SubCell"/>
</dbReference>
<comment type="caution">
    <text evidence="12">The sequence shown here is derived from an EMBL/GenBank/DDBJ whole genome shotgun (WGS) entry which is preliminary data.</text>
</comment>
<dbReference type="EC" id="1.1.1.27" evidence="3 7"/>
<accession>A0A1F6MU16</accession>
<keyword evidence="7" id="KW-0021">Allosteric enzyme</keyword>